<sequence length="400" mass="43613">MTRLLRDTLEDWAGEARVPAGLADRALRRRTWRPYGAAVLVAAMIAAVAVFVTGQREPEPVVRPLTPITLPPRPSPAPADVRTDTEHSPPAKLVAAGRMAVSAYHVRTLEPVSGEQKRVRRTWSLYDPRTGGYERTPWAWVDVAPGLQAAAVIEGDLLGRRVGVMDLNTRQMLGWYELEHSVGSVAWSPDGTRILATAYSGYPDLMQGEGDELGPVRTASPRTGYYIIDVPAGEAVYHELGPLPNGLTRDAEHTNGNGRQDFGWSLDGRLIWGPTTGTPDRVFYTPDGVQQEPPEGERYRRGTNLSATSPDGRLVLGRDGLPTKITEVGTGNVAGRQRVLQLHAWADDENVIALGCAGRCEDEFDNGLVLVSVDGSRMTQLAANRDSDGDGAWRWVLTPR</sequence>
<keyword evidence="4" id="KW-1185">Reference proteome</keyword>
<evidence type="ECO:0000256" key="1">
    <source>
        <dbReference type="SAM" id="MobiDB-lite"/>
    </source>
</evidence>
<keyword evidence="2" id="KW-1133">Transmembrane helix</keyword>
<organism evidence="3 4">
    <name type="scientific">Nonomuraea thailandensis</name>
    <dbReference type="NCBI Taxonomy" id="1188745"/>
    <lineage>
        <taxon>Bacteria</taxon>
        <taxon>Bacillati</taxon>
        <taxon>Actinomycetota</taxon>
        <taxon>Actinomycetes</taxon>
        <taxon>Streptosporangiales</taxon>
        <taxon>Streptosporangiaceae</taxon>
        <taxon>Nonomuraea</taxon>
    </lineage>
</organism>
<evidence type="ECO:0000256" key="2">
    <source>
        <dbReference type="SAM" id="Phobius"/>
    </source>
</evidence>
<feature type="region of interest" description="Disordered" evidence="1">
    <location>
        <begin position="62"/>
        <end position="87"/>
    </location>
</feature>
<keyword evidence="2" id="KW-0472">Membrane</keyword>
<proteinExistence type="predicted"/>
<evidence type="ECO:0000313" key="3">
    <source>
        <dbReference type="EMBL" id="MCP2363635.1"/>
    </source>
</evidence>
<gene>
    <name evidence="3" type="ORF">HD597_010655</name>
</gene>
<dbReference type="Proteomes" id="UP001139648">
    <property type="component" value="Unassembled WGS sequence"/>
</dbReference>
<feature type="transmembrane region" description="Helical" evidence="2">
    <location>
        <begin position="35"/>
        <end position="54"/>
    </location>
</feature>
<dbReference type="RefSeq" id="WP_253755376.1">
    <property type="nucleotide sequence ID" value="NZ_BAABKA010000006.1"/>
</dbReference>
<dbReference type="SUPFAM" id="SSF82171">
    <property type="entry name" value="DPP6 N-terminal domain-like"/>
    <property type="match status" value="1"/>
</dbReference>
<name>A0A9X2GTI0_9ACTN</name>
<accession>A0A9X2GTI0</accession>
<evidence type="ECO:0008006" key="5">
    <source>
        <dbReference type="Google" id="ProtNLM"/>
    </source>
</evidence>
<reference evidence="3" key="1">
    <citation type="submission" date="2022-06" db="EMBL/GenBank/DDBJ databases">
        <title>Sequencing the genomes of 1000 actinobacteria strains.</title>
        <authorList>
            <person name="Klenk H.-P."/>
        </authorList>
    </citation>
    <scope>NUCLEOTIDE SEQUENCE</scope>
    <source>
        <strain evidence="3">DSM 46694</strain>
    </source>
</reference>
<keyword evidence="2" id="KW-0812">Transmembrane</keyword>
<protein>
    <recommendedName>
        <fullName evidence="5">WD40 repeat domain-containing protein</fullName>
    </recommendedName>
</protein>
<comment type="caution">
    <text evidence="3">The sequence shown here is derived from an EMBL/GenBank/DDBJ whole genome shotgun (WGS) entry which is preliminary data.</text>
</comment>
<evidence type="ECO:0000313" key="4">
    <source>
        <dbReference type="Proteomes" id="UP001139648"/>
    </source>
</evidence>
<dbReference type="AlphaFoldDB" id="A0A9X2GTI0"/>
<dbReference type="EMBL" id="JAMZEB010000002">
    <property type="protein sequence ID" value="MCP2363635.1"/>
    <property type="molecule type" value="Genomic_DNA"/>
</dbReference>
<feature type="region of interest" description="Disordered" evidence="1">
    <location>
        <begin position="283"/>
        <end position="311"/>
    </location>
</feature>